<dbReference type="InParanoid" id="A0A7J8DQF1"/>
<gene>
    <name evidence="1" type="ORF">HJG59_009272</name>
</gene>
<evidence type="ECO:0000313" key="2">
    <source>
        <dbReference type="Proteomes" id="UP000550707"/>
    </source>
</evidence>
<name>A0A7J8DQF1_MOLMO</name>
<dbReference type="EMBL" id="JACASF010000017">
    <property type="protein sequence ID" value="KAF6425229.1"/>
    <property type="molecule type" value="Genomic_DNA"/>
</dbReference>
<sequence length="155" mass="17526">MQGALGEKASLFIVQLVCEHPGLRTGFQWVASPLRKQRFLAPNPNQKTRPKDNPVKTGFISHVSVCSLCYLLNCLILLNCLHFCLNFQLCYLFRKENMCTRAEVTAWSHYKGLGRDQYNAQGGYIGEDRVAGIVLTCSPREVLRKGFSDHSIKPH</sequence>
<reference evidence="1 2" key="1">
    <citation type="journal article" date="2020" name="Nature">
        <title>Six reference-quality genomes reveal evolution of bat adaptations.</title>
        <authorList>
            <person name="Jebb D."/>
            <person name="Huang Z."/>
            <person name="Pippel M."/>
            <person name="Hughes G.M."/>
            <person name="Lavrichenko K."/>
            <person name="Devanna P."/>
            <person name="Winkler S."/>
            <person name="Jermiin L.S."/>
            <person name="Skirmuntt E.C."/>
            <person name="Katzourakis A."/>
            <person name="Burkitt-Gray L."/>
            <person name="Ray D.A."/>
            <person name="Sullivan K.A.M."/>
            <person name="Roscito J.G."/>
            <person name="Kirilenko B.M."/>
            <person name="Davalos L.M."/>
            <person name="Corthals A.P."/>
            <person name="Power M.L."/>
            <person name="Jones G."/>
            <person name="Ransome R.D."/>
            <person name="Dechmann D.K.N."/>
            <person name="Locatelli A.G."/>
            <person name="Puechmaille S.J."/>
            <person name="Fedrigo O."/>
            <person name="Jarvis E.D."/>
            <person name="Hiller M."/>
            <person name="Vernes S.C."/>
            <person name="Myers E.W."/>
            <person name="Teeling E.C."/>
        </authorList>
    </citation>
    <scope>NUCLEOTIDE SEQUENCE [LARGE SCALE GENOMIC DNA]</scope>
    <source>
        <strain evidence="1">MMolMol1</strain>
        <tissue evidence="1">Muscle</tissue>
    </source>
</reference>
<accession>A0A7J8DQF1</accession>
<organism evidence="1 2">
    <name type="scientific">Molossus molossus</name>
    <name type="common">Pallas' mastiff bat</name>
    <name type="synonym">Vespertilio molossus</name>
    <dbReference type="NCBI Taxonomy" id="27622"/>
    <lineage>
        <taxon>Eukaryota</taxon>
        <taxon>Metazoa</taxon>
        <taxon>Chordata</taxon>
        <taxon>Craniata</taxon>
        <taxon>Vertebrata</taxon>
        <taxon>Euteleostomi</taxon>
        <taxon>Mammalia</taxon>
        <taxon>Eutheria</taxon>
        <taxon>Laurasiatheria</taxon>
        <taxon>Chiroptera</taxon>
        <taxon>Yangochiroptera</taxon>
        <taxon>Molossidae</taxon>
        <taxon>Molossus</taxon>
    </lineage>
</organism>
<dbReference type="Proteomes" id="UP000550707">
    <property type="component" value="Unassembled WGS sequence"/>
</dbReference>
<dbReference type="AlphaFoldDB" id="A0A7J8DQF1"/>
<evidence type="ECO:0000313" key="1">
    <source>
        <dbReference type="EMBL" id="KAF6425229.1"/>
    </source>
</evidence>
<protein>
    <submittedName>
        <fullName evidence="1">Uncharacterized protein</fullName>
    </submittedName>
</protein>
<proteinExistence type="predicted"/>
<comment type="caution">
    <text evidence="1">The sequence shown here is derived from an EMBL/GenBank/DDBJ whole genome shotgun (WGS) entry which is preliminary data.</text>
</comment>
<keyword evidence="2" id="KW-1185">Reference proteome</keyword>